<keyword evidence="2" id="KW-1185">Reference proteome</keyword>
<dbReference type="AlphaFoldDB" id="A0A852DE16"/>
<proteinExistence type="predicted"/>
<dbReference type="GO" id="GO:0016020">
    <property type="term" value="C:membrane"/>
    <property type="evidence" value="ECO:0007669"/>
    <property type="project" value="InterPro"/>
</dbReference>
<sequence>TLVYLTFLYKTGSNNPPGIPSDCAKIPFHPYHTIKDILGFVPTLPTRLPSPIL</sequence>
<feature type="non-terminal residue" evidence="1">
    <location>
        <position position="1"/>
    </location>
</feature>
<comment type="caution">
    <text evidence="1">The sequence shown here is derived from an EMBL/GenBank/DDBJ whole genome shotgun (WGS) entry which is preliminary data.</text>
</comment>
<organism evidence="1 2">
    <name type="scientific">Passerina amoena</name>
    <name type="common">Lazuli bunting</name>
    <dbReference type="NCBI Taxonomy" id="142471"/>
    <lineage>
        <taxon>Eukaryota</taxon>
        <taxon>Metazoa</taxon>
        <taxon>Chordata</taxon>
        <taxon>Craniata</taxon>
        <taxon>Vertebrata</taxon>
        <taxon>Euteleostomi</taxon>
        <taxon>Archelosauria</taxon>
        <taxon>Archosauria</taxon>
        <taxon>Dinosauria</taxon>
        <taxon>Saurischia</taxon>
        <taxon>Theropoda</taxon>
        <taxon>Coelurosauria</taxon>
        <taxon>Aves</taxon>
        <taxon>Neognathae</taxon>
        <taxon>Neoaves</taxon>
        <taxon>Telluraves</taxon>
        <taxon>Australaves</taxon>
        <taxon>Passeriformes</taxon>
        <taxon>Cardinalidae</taxon>
        <taxon>Passerina</taxon>
    </lineage>
</organism>
<dbReference type="EMBL" id="WBNP01003711">
    <property type="protein sequence ID" value="NXP91713.1"/>
    <property type="molecule type" value="Genomic_DNA"/>
</dbReference>
<name>A0A852DE16_PASAF</name>
<reference evidence="1" key="1">
    <citation type="submission" date="2019-09" db="EMBL/GenBank/DDBJ databases">
        <title>Bird 10,000 Genomes (B10K) Project - Family phase.</title>
        <authorList>
            <person name="Zhang G."/>
        </authorList>
    </citation>
    <scope>NUCLEOTIDE SEQUENCE</scope>
    <source>
        <strain evidence="1">OUT-0017</strain>
        <tissue evidence="1">Muscle</tissue>
    </source>
</reference>
<dbReference type="Proteomes" id="UP000625584">
    <property type="component" value="Unassembled WGS sequence"/>
</dbReference>
<dbReference type="Gene3D" id="1.20.810.10">
    <property type="entry name" value="Cytochrome Bc1 Complex, Chain C"/>
    <property type="match status" value="1"/>
</dbReference>
<feature type="non-terminal residue" evidence="1">
    <location>
        <position position="53"/>
    </location>
</feature>
<accession>A0A852DE16</accession>
<dbReference type="InterPro" id="IPR016174">
    <property type="entry name" value="Di-haem_cyt_TM"/>
</dbReference>
<protein>
    <submittedName>
        <fullName evidence="1">CYB protein</fullName>
    </submittedName>
</protein>
<gene>
    <name evidence="1" type="primary">Mtcyb_2</name>
    <name evidence="1" type="ORF">PASAMO_R01361</name>
</gene>
<evidence type="ECO:0000313" key="2">
    <source>
        <dbReference type="Proteomes" id="UP000625584"/>
    </source>
</evidence>
<dbReference type="GO" id="GO:0022904">
    <property type="term" value="P:respiratory electron transport chain"/>
    <property type="evidence" value="ECO:0007669"/>
    <property type="project" value="InterPro"/>
</dbReference>
<evidence type="ECO:0000313" key="1">
    <source>
        <dbReference type="EMBL" id="NXP91713.1"/>
    </source>
</evidence>
<dbReference type="SUPFAM" id="SSF81342">
    <property type="entry name" value="Transmembrane di-heme cytochromes"/>
    <property type="match status" value="1"/>
</dbReference>
<dbReference type="InterPro" id="IPR027387">
    <property type="entry name" value="Cytb/b6-like_sf"/>
</dbReference>